<sequence length="147" mass="17258">MSEVRVRKMEVTDLDDVMAVEHASFASPWKRDAFEVDLVKNRFSYYLVLEKDDRIIGYCGVWIVLETAQITNIAILPSERGHRYGEKLFRHVLKLARQTGAEELSLEVRQSNHVAQNMYQKFGLKIVGRRENYYPDQEDAYVMWVNL</sequence>
<comment type="catalytic activity">
    <reaction evidence="3">
        <text>N-terminal L-alanyl-[ribosomal protein bS18] + acetyl-CoA = N-terminal N(alpha)-acetyl-L-alanyl-[ribosomal protein bS18] + CoA + H(+)</text>
        <dbReference type="Rhea" id="RHEA:43756"/>
        <dbReference type="Rhea" id="RHEA-COMP:10676"/>
        <dbReference type="Rhea" id="RHEA-COMP:10677"/>
        <dbReference type="ChEBI" id="CHEBI:15378"/>
        <dbReference type="ChEBI" id="CHEBI:57287"/>
        <dbReference type="ChEBI" id="CHEBI:57288"/>
        <dbReference type="ChEBI" id="CHEBI:64718"/>
        <dbReference type="ChEBI" id="CHEBI:83683"/>
        <dbReference type="EC" id="2.3.1.266"/>
    </reaction>
</comment>
<dbReference type="PANTHER" id="PTHR42919:SF8">
    <property type="entry name" value="N-ALPHA-ACETYLTRANSFERASE 50"/>
    <property type="match status" value="1"/>
</dbReference>
<proteinExistence type="inferred from homology"/>
<name>A0ABT9VII4_9BACI</name>
<dbReference type="NCBIfam" id="TIGR01575">
    <property type="entry name" value="rimI"/>
    <property type="match status" value="1"/>
</dbReference>
<dbReference type="InterPro" id="IPR000182">
    <property type="entry name" value="GNAT_dom"/>
</dbReference>
<dbReference type="Gene3D" id="3.40.630.30">
    <property type="match status" value="1"/>
</dbReference>
<keyword evidence="2 5" id="KW-0012">Acyltransferase</keyword>
<dbReference type="CDD" id="cd04301">
    <property type="entry name" value="NAT_SF"/>
    <property type="match status" value="1"/>
</dbReference>
<dbReference type="EC" id="2.3.1.266" evidence="3"/>
<evidence type="ECO:0000259" key="4">
    <source>
        <dbReference type="PROSITE" id="PS51186"/>
    </source>
</evidence>
<keyword evidence="6" id="KW-1185">Reference proteome</keyword>
<dbReference type="EMBL" id="JAUSTQ010000015">
    <property type="protein sequence ID" value="MDQ0160620.1"/>
    <property type="molecule type" value="Genomic_DNA"/>
</dbReference>
<dbReference type="InterPro" id="IPR006464">
    <property type="entry name" value="AcTrfase_RimI/Ard1"/>
</dbReference>
<dbReference type="InterPro" id="IPR051556">
    <property type="entry name" value="N-term/lysine_N-AcTrnsfr"/>
</dbReference>
<evidence type="ECO:0000256" key="3">
    <source>
        <dbReference type="RuleBase" id="RU363094"/>
    </source>
</evidence>
<organism evidence="5 6">
    <name type="scientific">Alkalibacillus salilacus</name>
    <dbReference type="NCBI Taxonomy" id="284582"/>
    <lineage>
        <taxon>Bacteria</taxon>
        <taxon>Bacillati</taxon>
        <taxon>Bacillota</taxon>
        <taxon>Bacilli</taxon>
        <taxon>Bacillales</taxon>
        <taxon>Bacillaceae</taxon>
        <taxon>Alkalibacillus</taxon>
    </lineage>
</organism>
<dbReference type="Pfam" id="PF00583">
    <property type="entry name" value="Acetyltransf_1"/>
    <property type="match status" value="1"/>
</dbReference>
<evidence type="ECO:0000313" key="6">
    <source>
        <dbReference type="Proteomes" id="UP001224359"/>
    </source>
</evidence>
<dbReference type="PANTHER" id="PTHR42919">
    <property type="entry name" value="N-ALPHA-ACETYLTRANSFERASE"/>
    <property type="match status" value="1"/>
</dbReference>
<dbReference type="Proteomes" id="UP001224359">
    <property type="component" value="Unassembled WGS sequence"/>
</dbReference>
<comment type="caution">
    <text evidence="5">The sequence shown here is derived from an EMBL/GenBank/DDBJ whole genome shotgun (WGS) entry which is preliminary data.</text>
</comment>
<dbReference type="GO" id="GO:0008999">
    <property type="term" value="F:protein-N-terminal-alanine acetyltransferase activity"/>
    <property type="evidence" value="ECO:0007669"/>
    <property type="project" value="UniProtKB-EC"/>
</dbReference>
<evidence type="ECO:0000313" key="5">
    <source>
        <dbReference type="EMBL" id="MDQ0160620.1"/>
    </source>
</evidence>
<dbReference type="SUPFAM" id="SSF55729">
    <property type="entry name" value="Acyl-CoA N-acyltransferases (Nat)"/>
    <property type="match status" value="1"/>
</dbReference>
<dbReference type="RefSeq" id="WP_306978012.1">
    <property type="nucleotide sequence ID" value="NZ_JAUSTQ010000015.1"/>
</dbReference>
<dbReference type="PROSITE" id="PS51186">
    <property type="entry name" value="GNAT"/>
    <property type="match status" value="1"/>
</dbReference>
<comment type="subcellular location">
    <subcellularLocation>
        <location evidence="3">Cytoplasm</location>
    </subcellularLocation>
</comment>
<evidence type="ECO:0000256" key="1">
    <source>
        <dbReference type="ARBA" id="ARBA00022679"/>
    </source>
</evidence>
<feature type="domain" description="N-acetyltransferase" evidence="4">
    <location>
        <begin position="4"/>
        <end position="147"/>
    </location>
</feature>
<accession>A0ABT9VII4</accession>
<keyword evidence="3" id="KW-0963">Cytoplasm</keyword>
<reference evidence="5 6" key="1">
    <citation type="submission" date="2023-07" db="EMBL/GenBank/DDBJ databases">
        <title>Genomic Encyclopedia of Type Strains, Phase IV (KMG-IV): sequencing the most valuable type-strain genomes for metagenomic binning, comparative biology and taxonomic classification.</title>
        <authorList>
            <person name="Goeker M."/>
        </authorList>
    </citation>
    <scope>NUCLEOTIDE SEQUENCE [LARGE SCALE GENOMIC DNA]</scope>
    <source>
        <strain evidence="5 6">DSM 16460</strain>
    </source>
</reference>
<comment type="function">
    <text evidence="3">Acetylates the N-terminal alanine of ribosomal protein bS18.</text>
</comment>
<keyword evidence="1 5" id="KW-0808">Transferase</keyword>
<comment type="similarity">
    <text evidence="3">Belongs to the acetyltransferase family. RimI subfamily.</text>
</comment>
<protein>
    <recommendedName>
        <fullName evidence="3">[Ribosomal protein bS18]-alanine N-acetyltransferase</fullName>
        <ecNumber evidence="3">2.3.1.266</ecNumber>
    </recommendedName>
</protein>
<evidence type="ECO:0000256" key="2">
    <source>
        <dbReference type="ARBA" id="ARBA00023315"/>
    </source>
</evidence>
<dbReference type="InterPro" id="IPR016181">
    <property type="entry name" value="Acyl_CoA_acyltransferase"/>
</dbReference>
<gene>
    <name evidence="5" type="ORF">J2S77_002624</name>
</gene>